<reference evidence="1 2" key="1">
    <citation type="submission" date="2013-04" db="EMBL/GenBank/DDBJ databases">
        <title>The Genome Sequence of Propionimicrobium lymphophilum ACS-093-V-SCH5.</title>
        <authorList>
            <consortium name="The Broad Institute Genomics Platform"/>
            <person name="Earl A."/>
            <person name="Ward D."/>
            <person name="Feldgarden M."/>
            <person name="Gevers D."/>
            <person name="Saerens B."/>
            <person name="Vaneechoutte M."/>
            <person name="Walker B."/>
            <person name="Young S."/>
            <person name="Zeng Q."/>
            <person name="Gargeya S."/>
            <person name="Fitzgerald M."/>
            <person name="Haas B."/>
            <person name="Abouelleil A."/>
            <person name="Allen A.W."/>
            <person name="Alvarado L."/>
            <person name="Arachchi H.M."/>
            <person name="Berlin A.M."/>
            <person name="Chapman S.B."/>
            <person name="Gainer-Dewar J."/>
            <person name="Goldberg J."/>
            <person name="Griggs A."/>
            <person name="Gujja S."/>
            <person name="Hansen M."/>
            <person name="Howarth C."/>
            <person name="Imamovic A."/>
            <person name="Ireland A."/>
            <person name="Larimer J."/>
            <person name="McCowan C."/>
            <person name="Murphy C."/>
            <person name="Pearson M."/>
            <person name="Poon T.W."/>
            <person name="Priest M."/>
            <person name="Roberts A."/>
            <person name="Saif S."/>
            <person name="Shea T."/>
            <person name="Sisk P."/>
            <person name="Sykes S."/>
            <person name="Wortman J."/>
            <person name="Nusbaum C."/>
            <person name="Birren B."/>
        </authorList>
    </citation>
    <scope>NUCLEOTIDE SEQUENCE [LARGE SCALE GENOMIC DNA]</scope>
    <source>
        <strain evidence="1 2">ACS-093-V-SCH5</strain>
    </source>
</reference>
<organism evidence="1 2">
    <name type="scientific">Propionimicrobium lymphophilum ACS-093-V-SCH5</name>
    <dbReference type="NCBI Taxonomy" id="883161"/>
    <lineage>
        <taxon>Bacteria</taxon>
        <taxon>Bacillati</taxon>
        <taxon>Actinomycetota</taxon>
        <taxon>Actinomycetes</taxon>
        <taxon>Propionibacteriales</taxon>
        <taxon>Propionibacteriaceae</taxon>
        <taxon>Propionimicrobium</taxon>
    </lineage>
</organism>
<evidence type="ECO:0000313" key="1">
    <source>
        <dbReference type="EMBL" id="EPD32122.1"/>
    </source>
</evidence>
<dbReference type="Proteomes" id="UP000014417">
    <property type="component" value="Unassembled WGS sequence"/>
</dbReference>
<evidence type="ECO:0000313" key="2">
    <source>
        <dbReference type="Proteomes" id="UP000014417"/>
    </source>
</evidence>
<dbReference type="RefSeq" id="WP_016456497.1">
    <property type="nucleotide sequence ID" value="NZ_KE150269.1"/>
</dbReference>
<protein>
    <submittedName>
        <fullName evidence="1">Uncharacterized protein</fullName>
    </submittedName>
</protein>
<dbReference type="STRING" id="883161.HMPREF9306_01686"/>
<gene>
    <name evidence="1" type="ORF">HMPREF9306_01686</name>
</gene>
<sequence length="147" mass="16742">MFPDLILPFSVSHETALTRMQENISKHRLLIQSDFETSLTLERIRGVYLPYILLDANLHVRASGIGKKRIQGRRYDKESRASRQEFSGARDLDLTVDDLAIESAKKWDSLSKSKGKARQGNSSLLSFSGRMMSSRSIFMTEVCRRTS</sequence>
<accession>S2WHJ4</accession>
<dbReference type="AlphaFoldDB" id="S2WHJ4"/>
<keyword evidence="2" id="KW-1185">Reference proteome</keyword>
<dbReference type="EMBL" id="AGZR01000009">
    <property type="protein sequence ID" value="EPD32122.1"/>
    <property type="molecule type" value="Genomic_DNA"/>
</dbReference>
<dbReference type="HOGENOM" id="CLU_1766366_0_0_11"/>
<name>S2WHJ4_9ACTN</name>
<proteinExistence type="predicted"/>
<comment type="caution">
    <text evidence="1">The sequence shown here is derived from an EMBL/GenBank/DDBJ whole genome shotgun (WGS) entry which is preliminary data.</text>
</comment>
<dbReference type="OrthoDB" id="3182597at2"/>